<dbReference type="EMBL" id="CAADEZ010000881">
    <property type="protein sequence ID" value="VFJ75857.1"/>
    <property type="molecule type" value="Genomic_DNA"/>
</dbReference>
<dbReference type="AlphaFoldDB" id="A0A450U0M7"/>
<gene>
    <name evidence="2" type="ORF">BECKFM1743A_GA0114220_108812</name>
    <name evidence="3" type="ORF">BECKFM1743B_GA0114221_108702</name>
    <name evidence="1" type="ORF">BECKFM1743C_GA0114222_108682</name>
</gene>
<reference evidence="2" key="1">
    <citation type="submission" date="2019-02" db="EMBL/GenBank/DDBJ databases">
        <authorList>
            <person name="Gruber-Vodicka R. H."/>
            <person name="Seah K. B. B."/>
        </authorList>
    </citation>
    <scope>NUCLEOTIDE SEQUENCE</scope>
    <source>
        <strain evidence="2">BECK_BZ163</strain>
        <strain evidence="3">BECK_BZ164</strain>
        <strain evidence="1">BECK_BZ165</strain>
    </source>
</reference>
<evidence type="ECO:0000313" key="1">
    <source>
        <dbReference type="EMBL" id="VFJ75681.1"/>
    </source>
</evidence>
<protein>
    <submittedName>
        <fullName evidence="2">Uncharacterized protein</fullName>
    </submittedName>
</protein>
<dbReference type="EMBL" id="CAADFA010000868">
    <property type="protein sequence ID" value="VFJ75681.1"/>
    <property type="molecule type" value="Genomic_DNA"/>
</dbReference>
<name>A0A450U0M7_9GAMM</name>
<accession>A0A450U0M7</accession>
<evidence type="ECO:0000313" key="3">
    <source>
        <dbReference type="EMBL" id="VFK22589.1"/>
    </source>
</evidence>
<proteinExistence type="predicted"/>
<organism evidence="2">
    <name type="scientific">Candidatus Kentrum sp. FM</name>
    <dbReference type="NCBI Taxonomy" id="2126340"/>
    <lineage>
        <taxon>Bacteria</taxon>
        <taxon>Pseudomonadati</taxon>
        <taxon>Pseudomonadota</taxon>
        <taxon>Gammaproteobacteria</taxon>
        <taxon>Candidatus Kentrum</taxon>
    </lineage>
</organism>
<dbReference type="EMBL" id="CAADFL010000870">
    <property type="protein sequence ID" value="VFK22589.1"/>
    <property type="molecule type" value="Genomic_DNA"/>
</dbReference>
<sequence length="112" mass="12819">MIRESERRVIRKEIEGVLNSYGVQSPDISTIDLTPEQFTQLRQLAMGVVRGSIPINEISKLPAELSAQLTTMIRNIISLRDRSTLQEIQERNPYYDVFSSPIVRDGNNNEKE</sequence>
<evidence type="ECO:0000313" key="2">
    <source>
        <dbReference type="EMBL" id="VFJ75857.1"/>
    </source>
</evidence>